<dbReference type="Gene3D" id="3.30.70.2020">
    <property type="match status" value="1"/>
</dbReference>
<evidence type="ECO:0000313" key="16">
    <source>
        <dbReference type="Proteomes" id="UP000032352"/>
    </source>
</evidence>
<dbReference type="Gene3D" id="3.40.50.1000">
    <property type="entry name" value="HAD superfamily/HAD-like"/>
    <property type="match status" value="1"/>
</dbReference>
<keyword evidence="6" id="KW-0028">Amino-acid biosynthesis</keyword>
<dbReference type="GO" id="GO:0036424">
    <property type="term" value="F:L-phosphoserine phosphatase activity"/>
    <property type="evidence" value="ECO:0007669"/>
    <property type="project" value="InterPro"/>
</dbReference>
<organism evidence="15 16">
    <name type="scientific">Thalassomonas viridans</name>
    <dbReference type="NCBI Taxonomy" id="137584"/>
    <lineage>
        <taxon>Bacteria</taxon>
        <taxon>Pseudomonadati</taxon>
        <taxon>Pseudomonadota</taxon>
        <taxon>Gammaproteobacteria</taxon>
        <taxon>Alteromonadales</taxon>
        <taxon>Colwelliaceae</taxon>
        <taxon>Thalassomonas</taxon>
    </lineage>
</organism>
<evidence type="ECO:0000256" key="8">
    <source>
        <dbReference type="ARBA" id="ARBA00022801"/>
    </source>
</evidence>
<dbReference type="Proteomes" id="UP000032352">
    <property type="component" value="Chromosome"/>
</dbReference>
<dbReference type="NCBIfam" id="TIGR00338">
    <property type="entry name" value="serB"/>
    <property type="match status" value="1"/>
</dbReference>
<dbReference type="InterPro" id="IPR023214">
    <property type="entry name" value="HAD_sf"/>
</dbReference>
<dbReference type="AlphaFoldDB" id="A0AAE9Z7V8"/>
<comment type="catalytic activity">
    <reaction evidence="12">
        <text>O-phospho-L-serine + H2O = L-serine + phosphate</text>
        <dbReference type="Rhea" id="RHEA:21208"/>
        <dbReference type="ChEBI" id="CHEBI:15377"/>
        <dbReference type="ChEBI" id="CHEBI:33384"/>
        <dbReference type="ChEBI" id="CHEBI:43474"/>
        <dbReference type="ChEBI" id="CHEBI:57524"/>
        <dbReference type="EC" id="3.1.3.3"/>
    </reaction>
</comment>
<evidence type="ECO:0000256" key="9">
    <source>
        <dbReference type="ARBA" id="ARBA00022842"/>
    </source>
</evidence>
<dbReference type="EC" id="3.1.3.3" evidence="4"/>
<keyword evidence="9" id="KW-0460">Magnesium</keyword>
<dbReference type="GO" id="GO:0006564">
    <property type="term" value="P:L-serine biosynthetic process"/>
    <property type="evidence" value="ECO:0007669"/>
    <property type="project" value="UniProtKB-KW"/>
</dbReference>
<feature type="active site" description="Nucleophile" evidence="14">
    <location>
        <position position="150"/>
    </location>
</feature>
<dbReference type="PANTHER" id="PTHR43344">
    <property type="entry name" value="PHOSPHOSERINE PHOSPHATASE"/>
    <property type="match status" value="1"/>
</dbReference>
<evidence type="ECO:0000256" key="11">
    <source>
        <dbReference type="ARBA" id="ARBA00031693"/>
    </source>
</evidence>
<dbReference type="Gene3D" id="1.10.150.210">
    <property type="entry name" value="Phosphoserine phosphatase, domain 2"/>
    <property type="match status" value="1"/>
</dbReference>
<dbReference type="EMBL" id="CP059733">
    <property type="protein sequence ID" value="WDE08148.1"/>
    <property type="molecule type" value="Genomic_DNA"/>
</dbReference>
<sequence length="350" mass="37696">MPLESINHLALELCIPPSATITGNLCFFQLTDTDLKVEAAVCAADIARGKTEETQQQTTTASQDTLELVVFGQTTVDQLYRLADSCRLDINALTRINLRNKLSSYRFSVRCENLQTSRQLLAQFSLTHQLEAALLKDAPSLNEPGLLVMDMDSTTIEIECIDEIAALAGVGQQVAEVTELAMQGKLDFAQSLVQRVARLKDAPESILAQVARDIPLMPGLETLVAGLKQHGWRIAIASGGFTYFSDHLCRLLALDGAFANELEISGGKLTGNVSGDIVDAKVKAETLNLLSQKFSLSHSQTVAMGDGANDLLMMGSAALGVAYKAKPLVLEQADASINHSGLDCLLHWLA</sequence>
<dbReference type="SFLD" id="SFLDF00029">
    <property type="entry name" value="phosphoserine_phosphatase"/>
    <property type="match status" value="1"/>
</dbReference>
<proteinExistence type="inferred from homology"/>
<dbReference type="PANTHER" id="PTHR43344:SF2">
    <property type="entry name" value="PHOSPHOSERINE PHOSPHATASE"/>
    <property type="match status" value="1"/>
</dbReference>
<evidence type="ECO:0000256" key="13">
    <source>
        <dbReference type="ARBA" id="ARBA00048523"/>
    </source>
</evidence>
<gene>
    <name evidence="15" type="primary">serB</name>
    <name evidence="15" type="ORF">SG34_005655</name>
</gene>
<evidence type="ECO:0000256" key="14">
    <source>
        <dbReference type="PIRSR" id="PIRSR604469-1"/>
    </source>
</evidence>
<dbReference type="SFLD" id="SFLDG01137">
    <property type="entry name" value="C1.6.1:_Phosphoserine_Phosphat"/>
    <property type="match status" value="1"/>
</dbReference>
<dbReference type="InterPro" id="IPR050582">
    <property type="entry name" value="HAD-like_SerB"/>
</dbReference>
<protein>
    <recommendedName>
        <fullName evidence="5">Phosphoserine phosphatase</fullName>
        <ecNumber evidence="4">3.1.3.3</ecNumber>
    </recommendedName>
    <alternativeName>
        <fullName evidence="11">O-phosphoserine phosphohydrolase</fullName>
    </alternativeName>
</protein>
<comment type="catalytic activity">
    <reaction evidence="13">
        <text>O-phospho-D-serine + H2O = D-serine + phosphate</text>
        <dbReference type="Rhea" id="RHEA:24873"/>
        <dbReference type="ChEBI" id="CHEBI:15377"/>
        <dbReference type="ChEBI" id="CHEBI:35247"/>
        <dbReference type="ChEBI" id="CHEBI:43474"/>
        <dbReference type="ChEBI" id="CHEBI:58680"/>
        <dbReference type="EC" id="3.1.3.3"/>
    </reaction>
</comment>
<dbReference type="KEGG" id="tvd:SG34_005655"/>
<evidence type="ECO:0000256" key="1">
    <source>
        <dbReference type="ARBA" id="ARBA00001946"/>
    </source>
</evidence>
<dbReference type="SFLD" id="SFLDG01136">
    <property type="entry name" value="C1.6:_Phosphoserine_Phosphatas"/>
    <property type="match status" value="1"/>
</dbReference>
<comment type="cofactor">
    <cofactor evidence="1">
        <name>Mg(2+)</name>
        <dbReference type="ChEBI" id="CHEBI:18420"/>
    </cofactor>
</comment>
<dbReference type="GO" id="GO:0000287">
    <property type="term" value="F:magnesium ion binding"/>
    <property type="evidence" value="ECO:0007669"/>
    <property type="project" value="TreeGrafter"/>
</dbReference>
<evidence type="ECO:0000313" key="15">
    <source>
        <dbReference type="EMBL" id="WDE08148.1"/>
    </source>
</evidence>
<reference evidence="15 16" key="2">
    <citation type="journal article" date="2022" name="Mar. Drugs">
        <title>Bioassay-Guided Fractionation Leads to the Detection of Cholic Acid Generated by the Rare Thalassomonas sp.</title>
        <authorList>
            <person name="Pheiffer F."/>
            <person name="Schneider Y.K."/>
            <person name="Hansen E.H."/>
            <person name="Andersen J.H."/>
            <person name="Isaksson J."/>
            <person name="Busche T."/>
            <person name="R C."/>
            <person name="Kalinowski J."/>
            <person name="Zyl L.V."/>
            <person name="Trindade M."/>
        </authorList>
    </citation>
    <scope>NUCLEOTIDE SEQUENCE [LARGE SCALE GENOMIC DNA]</scope>
    <source>
        <strain evidence="15 16">XOM25</strain>
    </source>
</reference>
<dbReference type="SFLD" id="SFLDS00003">
    <property type="entry name" value="Haloacid_Dehalogenase"/>
    <property type="match status" value="1"/>
</dbReference>
<dbReference type="InterPro" id="IPR004469">
    <property type="entry name" value="PSP"/>
</dbReference>
<dbReference type="InterPro" id="IPR036412">
    <property type="entry name" value="HAD-like_sf"/>
</dbReference>
<reference evidence="15 16" key="1">
    <citation type="journal article" date="2015" name="Genome Announc.">
        <title>Draft Genome Sequences of Marine Isolates of Thalassomonas viridans and Thalassomonas actiniarum.</title>
        <authorList>
            <person name="Olonade I."/>
            <person name="van Zyl L.J."/>
            <person name="Trindade M."/>
        </authorList>
    </citation>
    <scope>NUCLEOTIDE SEQUENCE [LARGE SCALE GENOMIC DNA]</scope>
    <source>
        <strain evidence="15 16">XOM25</strain>
    </source>
</reference>
<evidence type="ECO:0000256" key="5">
    <source>
        <dbReference type="ARBA" id="ARBA00015196"/>
    </source>
</evidence>
<accession>A0AAE9Z7V8</accession>
<comment type="pathway">
    <text evidence="2">Amino-acid biosynthesis; L-serine biosynthesis; L-serine from 3-phospho-D-glycerate: step 3/3.</text>
</comment>
<dbReference type="SUPFAM" id="SSF56784">
    <property type="entry name" value="HAD-like"/>
    <property type="match status" value="1"/>
</dbReference>
<name>A0AAE9Z7V8_9GAMM</name>
<dbReference type="GO" id="GO:0005737">
    <property type="term" value="C:cytoplasm"/>
    <property type="evidence" value="ECO:0007669"/>
    <property type="project" value="TreeGrafter"/>
</dbReference>
<evidence type="ECO:0000256" key="6">
    <source>
        <dbReference type="ARBA" id="ARBA00022605"/>
    </source>
</evidence>
<feature type="active site" description="Proton donor" evidence="14">
    <location>
        <position position="152"/>
    </location>
</feature>
<dbReference type="FunFam" id="1.10.150.210:FF:000001">
    <property type="entry name" value="Phosphoserine phosphatase"/>
    <property type="match status" value="1"/>
</dbReference>
<evidence type="ECO:0000256" key="12">
    <source>
        <dbReference type="ARBA" id="ARBA00048138"/>
    </source>
</evidence>
<evidence type="ECO:0000256" key="7">
    <source>
        <dbReference type="ARBA" id="ARBA00022723"/>
    </source>
</evidence>
<keyword evidence="10" id="KW-0718">Serine biosynthesis</keyword>
<keyword evidence="16" id="KW-1185">Reference proteome</keyword>
<dbReference type="Pfam" id="PF00702">
    <property type="entry name" value="Hydrolase"/>
    <property type="match status" value="1"/>
</dbReference>
<comment type="similarity">
    <text evidence="3">Belongs to the HAD-like hydrolase superfamily. SerB family.</text>
</comment>
<dbReference type="CDD" id="cd07500">
    <property type="entry name" value="HAD_PSP"/>
    <property type="match status" value="1"/>
</dbReference>
<keyword evidence="7" id="KW-0479">Metal-binding</keyword>
<evidence type="ECO:0000256" key="2">
    <source>
        <dbReference type="ARBA" id="ARBA00005135"/>
    </source>
</evidence>
<evidence type="ECO:0000256" key="4">
    <source>
        <dbReference type="ARBA" id="ARBA00012640"/>
    </source>
</evidence>
<keyword evidence="8 15" id="KW-0378">Hydrolase</keyword>
<dbReference type="NCBIfam" id="TIGR01488">
    <property type="entry name" value="HAD-SF-IB"/>
    <property type="match status" value="1"/>
</dbReference>
<evidence type="ECO:0000256" key="3">
    <source>
        <dbReference type="ARBA" id="ARBA00009184"/>
    </source>
</evidence>
<evidence type="ECO:0000256" key="10">
    <source>
        <dbReference type="ARBA" id="ARBA00023299"/>
    </source>
</evidence>